<proteinExistence type="predicted"/>
<dbReference type="Proteomes" id="UP000577362">
    <property type="component" value="Unassembled WGS sequence"/>
</dbReference>
<evidence type="ECO:0000313" key="2">
    <source>
        <dbReference type="Proteomes" id="UP000577362"/>
    </source>
</evidence>
<keyword evidence="2" id="KW-1185">Reference proteome</keyword>
<organism evidence="1 2">
    <name type="scientific">Chelatococcus caeni</name>
    <dbReference type="NCBI Taxonomy" id="1348468"/>
    <lineage>
        <taxon>Bacteria</taxon>
        <taxon>Pseudomonadati</taxon>
        <taxon>Pseudomonadota</taxon>
        <taxon>Alphaproteobacteria</taxon>
        <taxon>Hyphomicrobiales</taxon>
        <taxon>Chelatococcaceae</taxon>
        <taxon>Chelatococcus</taxon>
    </lineage>
</organism>
<dbReference type="AlphaFoldDB" id="A0A840BV81"/>
<accession>A0A840BV81</accession>
<comment type="caution">
    <text evidence="1">The sequence shown here is derived from an EMBL/GenBank/DDBJ whole genome shotgun (WGS) entry which is preliminary data.</text>
</comment>
<dbReference type="RefSeq" id="WP_183316718.1">
    <property type="nucleotide sequence ID" value="NZ_JACIEN010000002.1"/>
</dbReference>
<protein>
    <submittedName>
        <fullName evidence="1">Uncharacterized protein</fullName>
    </submittedName>
</protein>
<dbReference type="EMBL" id="JACIEN010000002">
    <property type="protein sequence ID" value="MBB4017361.1"/>
    <property type="molecule type" value="Genomic_DNA"/>
</dbReference>
<reference evidence="1 2" key="1">
    <citation type="submission" date="2020-08" db="EMBL/GenBank/DDBJ databases">
        <title>Genomic Encyclopedia of Type Strains, Phase IV (KMG-IV): sequencing the most valuable type-strain genomes for metagenomic binning, comparative biology and taxonomic classification.</title>
        <authorList>
            <person name="Goeker M."/>
        </authorList>
    </citation>
    <scope>NUCLEOTIDE SEQUENCE [LARGE SCALE GENOMIC DNA]</scope>
    <source>
        <strain evidence="1 2">DSM 103737</strain>
    </source>
</reference>
<sequence length="77" mass="8543">MTEQPRKPTLAEMQALTARIVDRCTDRHGRLCATFVRLEPEDVRLLLAVDATLARLLCVQDEARKLLAKVTVGGRAA</sequence>
<name>A0A840BV81_9HYPH</name>
<gene>
    <name evidence="1" type="ORF">GGR16_002390</name>
</gene>
<evidence type="ECO:0000313" key="1">
    <source>
        <dbReference type="EMBL" id="MBB4017361.1"/>
    </source>
</evidence>